<reference evidence="1 2" key="1">
    <citation type="submission" date="2015-07" db="EMBL/GenBank/DDBJ databases">
        <title>A draft genome sequence of Mycobacterium wolinskyi.</title>
        <authorList>
            <person name="de Man T.J."/>
            <person name="Perry K.A."/>
            <person name="Coulliette A.D."/>
            <person name="Jensen B."/>
            <person name="Toney N.C."/>
            <person name="Limbago B.M."/>
            <person name="Noble-Wang J."/>
        </authorList>
    </citation>
    <scope>NUCLEOTIDE SEQUENCE [LARGE SCALE GENOMIC DNA]</scope>
    <source>
        <strain evidence="1 2">CDC_01</strain>
    </source>
</reference>
<dbReference type="AlphaFoldDB" id="A0A132PMH5"/>
<dbReference type="STRING" id="59750.AWC31_18075"/>
<dbReference type="EMBL" id="LGTW01000008">
    <property type="protein sequence ID" value="KWX23538.1"/>
    <property type="molecule type" value="Genomic_DNA"/>
</dbReference>
<organism evidence="1 2">
    <name type="scientific">Mycolicibacterium wolinskyi</name>
    <dbReference type="NCBI Taxonomy" id="59750"/>
    <lineage>
        <taxon>Bacteria</taxon>
        <taxon>Bacillati</taxon>
        <taxon>Actinomycetota</taxon>
        <taxon>Actinomycetes</taxon>
        <taxon>Mycobacteriales</taxon>
        <taxon>Mycobacteriaceae</taxon>
        <taxon>Mycolicibacterium</taxon>
    </lineage>
</organism>
<dbReference type="PATRIC" id="fig|59750.3.peg.7076"/>
<proteinExistence type="predicted"/>
<dbReference type="Proteomes" id="UP000070612">
    <property type="component" value="Unassembled WGS sequence"/>
</dbReference>
<keyword evidence="2" id="KW-1185">Reference proteome</keyword>
<protein>
    <recommendedName>
        <fullName evidence="3">Anti-sigma-M factor RsmA</fullName>
    </recommendedName>
</protein>
<name>A0A132PMH5_9MYCO</name>
<dbReference type="RefSeq" id="WP_067849961.1">
    <property type="nucleotide sequence ID" value="NZ_LGTW01000008.1"/>
</dbReference>
<comment type="caution">
    <text evidence="1">The sequence shown here is derived from an EMBL/GenBank/DDBJ whole genome shotgun (WGS) entry which is preliminary data.</text>
</comment>
<sequence>MNGSPHPVPSDGLTPDLLAELQAGLLDDATAARVRQQVRSDPDAAATLAALDRVRRDVAALGTDEASAPAVPPDVSARMIAALRAAGGRAESDRSRGRWRRIGAITGCCAALLGAGVGAATLTQTSDTADSSPTSLGRMTVAPPPADVGLSEPEILGLLSAPPDLGPLADPQRRAQCLSALGYPSGVRVLGARPHAVTGRPGVLVLLPADTPNAIVGLVVTPDCDAAHTELLADTVVKRP</sequence>
<accession>A0A132PMH5</accession>
<gene>
    <name evidence="1" type="ORF">AFM11_14825</name>
</gene>
<evidence type="ECO:0000313" key="1">
    <source>
        <dbReference type="EMBL" id="KWX23538.1"/>
    </source>
</evidence>
<evidence type="ECO:0000313" key="2">
    <source>
        <dbReference type="Proteomes" id="UP000070612"/>
    </source>
</evidence>
<evidence type="ECO:0008006" key="3">
    <source>
        <dbReference type="Google" id="ProtNLM"/>
    </source>
</evidence>